<keyword evidence="3" id="KW-1185">Reference proteome</keyword>
<evidence type="ECO:0000256" key="1">
    <source>
        <dbReference type="SAM" id="MobiDB-lite"/>
    </source>
</evidence>
<organism evidence="2 3">
    <name type="scientific">Septoria linicola</name>
    <dbReference type="NCBI Taxonomy" id="215465"/>
    <lineage>
        <taxon>Eukaryota</taxon>
        <taxon>Fungi</taxon>
        <taxon>Dikarya</taxon>
        <taxon>Ascomycota</taxon>
        <taxon>Pezizomycotina</taxon>
        <taxon>Dothideomycetes</taxon>
        <taxon>Dothideomycetidae</taxon>
        <taxon>Mycosphaerellales</taxon>
        <taxon>Mycosphaerellaceae</taxon>
        <taxon>Septoria</taxon>
    </lineage>
</organism>
<reference evidence="2" key="1">
    <citation type="submission" date="2022-06" db="EMBL/GenBank/DDBJ databases">
        <title>Complete genome sequences of two strains of the flax pathogen Septoria linicola.</title>
        <authorList>
            <person name="Lapalu N."/>
            <person name="Simon A."/>
            <person name="Demenou B."/>
            <person name="Paumier D."/>
            <person name="Guillot M.-P."/>
            <person name="Gout L."/>
            <person name="Valade R."/>
        </authorList>
    </citation>
    <scope>NUCLEOTIDE SEQUENCE</scope>
    <source>
        <strain evidence="2">SE15195</strain>
    </source>
</reference>
<evidence type="ECO:0000313" key="3">
    <source>
        <dbReference type="Proteomes" id="UP001056384"/>
    </source>
</evidence>
<name>A0A9Q9ECP1_9PEZI</name>
<dbReference type="OrthoDB" id="4167490at2759"/>
<gene>
    <name evidence="2" type="ORF">Slin15195_G002250</name>
</gene>
<sequence>MAIVDGLTPLKIRGKRRGIPAEKWTSGRRRNVSLQKRQAPVENHSTVDAPPSKQRRTRPPQDESPLEQLPAEILQEIFEYAGNVDLPVVSRQLAAKLSKSRHLQSELAGRLLEPILDTQHGSRPSAKELRVATRLLNSRFVTWQFFTTWLLRRHDNLVEGESHDWPKLWAALRPSHALLPPRKLLLPPFTPEKVAFLSTLAQNINDVAALDSSYSEDVYEGLIAAIRAGHADVVALLLGMGVSSDTELLRIAVVDADCNKDVVEMLVNAAMTSRSSNGRSTGALDLLDPAIWSWAEHARERGNDRGAWLVSYLQALQRKTVPSR</sequence>
<dbReference type="Proteomes" id="UP001056384">
    <property type="component" value="Chromosome 1"/>
</dbReference>
<evidence type="ECO:0000313" key="2">
    <source>
        <dbReference type="EMBL" id="USW46906.1"/>
    </source>
</evidence>
<proteinExistence type="predicted"/>
<accession>A0A9Q9ECP1</accession>
<dbReference type="EMBL" id="CP099418">
    <property type="protein sequence ID" value="USW46906.1"/>
    <property type="molecule type" value="Genomic_DNA"/>
</dbReference>
<evidence type="ECO:0008006" key="4">
    <source>
        <dbReference type="Google" id="ProtNLM"/>
    </source>
</evidence>
<protein>
    <recommendedName>
        <fullName evidence="4">F-box domain-containing protein</fullName>
    </recommendedName>
</protein>
<feature type="region of interest" description="Disordered" evidence="1">
    <location>
        <begin position="15"/>
        <end position="66"/>
    </location>
</feature>
<dbReference type="AlphaFoldDB" id="A0A9Q9ECP1"/>